<evidence type="ECO:0000313" key="4">
    <source>
        <dbReference type="Proteomes" id="UP001189429"/>
    </source>
</evidence>
<accession>A0ABN9PVX1</accession>
<comment type="caution">
    <text evidence="3">The sequence shown here is derived from an EMBL/GenBank/DDBJ whole genome shotgun (WGS) entry which is preliminary data.</text>
</comment>
<dbReference type="Gene3D" id="2.120.10.80">
    <property type="entry name" value="Kelch-type beta propeller"/>
    <property type="match status" value="2"/>
</dbReference>
<name>A0ABN9PVX1_9DINO</name>
<dbReference type="InterPro" id="IPR006652">
    <property type="entry name" value="Kelch_1"/>
</dbReference>
<sequence>MGRPPPEVQDGSARGRAAILRNLRVIGRRCRARGRFADASTLGPLLYVEDLAAAVSEHLQSHEACALRATARAVRQGAWGSKLRSYVYAFGGECADTGHTERLRPETGAWEALPPMGQGRMWATGVAMQGCLFVCGGSHGLGPVDLVECFSPRRGCWSTLPPMKSRRAWASGGAIGGCLYICGGRDLNRCHSSAECFNPEVGEWEAVGNMRCARYGAAGAVVSGRLYVCGGFATPRHLAPNPEGPETSAKQFWGIDSVERFDAEVRDWAEMPPMRHRRGWSVAAAALGHVYMCGGRNEDQGDGVLSSVERFMPELAPWETLPSMGKGRHAAIGAVVGGRIYVLGGRAGRSILRTSEVFDIAQGGWSPAPHMAEGRAWAVGAVLASTAGS</sequence>
<dbReference type="Pfam" id="PF01344">
    <property type="entry name" value="Kelch_1"/>
    <property type="match status" value="3"/>
</dbReference>
<evidence type="ECO:0000256" key="2">
    <source>
        <dbReference type="ARBA" id="ARBA00022737"/>
    </source>
</evidence>
<dbReference type="SUPFAM" id="SSF117281">
    <property type="entry name" value="Kelch motif"/>
    <property type="match status" value="1"/>
</dbReference>
<keyword evidence="1" id="KW-0880">Kelch repeat</keyword>
<dbReference type="PANTHER" id="PTHR45632:SF3">
    <property type="entry name" value="KELCH-LIKE PROTEIN 32"/>
    <property type="match status" value="1"/>
</dbReference>
<organism evidence="3 4">
    <name type="scientific">Prorocentrum cordatum</name>
    <dbReference type="NCBI Taxonomy" id="2364126"/>
    <lineage>
        <taxon>Eukaryota</taxon>
        <taxon>Sar</taxon>
        <taxon>Alveolata</taxon>
        <taxon>Dinophyceae</taxon>
        <taxon>Prorocentrales</taxon>
        <taxon>Prorocentraceae</taxon>
        <taxon>Prorocentrum</taxon>
    </lineage>
</organism>
<protein>
    <submittedName>
        <fullName evidence="3">Uncharacterized protein</fullName>
    </submittedName>
</protein>
<evidence type="ECO:0000313" key="3">
    <source>
        <dbReference type="EMBL" id="CAK0796153.1"/>
    </source>
</evidence>
<proteinExistence type="predicted"/>
<keyword evidence="4" id="KW-1185">Reference proteome</keyword>
<dbReference type="PANTHER" id="PTHR45632">
    <property type="entry name" value="LD33804P"/>
    <property type="match status" value="1"/>
</dbReference>
<dbReference type="SUPFAM" id="SSF50965">
    <property type="entry name" value="Galactose oxidase, central domain"/>
    <property type="match status" value="1"/>
</dbReference>
<keyword evidence="2" id="KW-0677">Repeat</keyword>
<dbReference type="SMART" id="SM00612">
    <property type="entry name" value="Kelch"/>
    <property type="match status" value="6"/>
</dbReference>
<evidence type="ECO:0000256" key="1">
    <source>
        <dbReference type="ARBA" id="ARBA00022441"/>
    </source>
</evidence>
<dbReference type="InterPro" id="IPR011043">
    <property type="entry name" value="Gal_Oxase/kelch_b-propeller"/>
</dbReference>
<dbReference type="Proteomes" id="UP001189429">
    <property type="component" value="Unassembled WGS sequence"/>
</dbReference>
<reference evidence="3" key="1">
    <citation type="submission" date="2023-10" db="EMBL/GenBank/DDBJ databases">
        <authorList>
            <person name="Chen Y."/>
            <person name="Shah S."/>
            <person name="Dougan E. K."/>
            <person name="Thang M."/>
            <person name="Chan C."/>
        </authorList>
    </citation>
    <scope>NUCLEOTIDE SEQUENCE [LARGE SCALE GENOMIC DNA]</scope>
</reference>
<gene>
    <name evidence="3" type="ORF">PCOR1329_LOCUS5603</name>
</gene>
<dbReference type="InterPro" id="IPR015915">
    <property type="entry name" value="Kelch-typ_b-propeller"/>
</dbReference>
<dbReference type="EMBL" id="CAUYUJ010001481">
    <property type="protein sequence ID" value="CAK0796153.1"/>
    <property type="molecule type" value="Genomic_DNA"/>
</dbReference>